<evidence type="ECO:0000256" key="1">
    <source>
        <dbReference type="ARBA" id="ARBA00004776"/>
    </source>
</evidence>
<accession>A0A402BYJ0</accession>
<proteinExistence type="inferred from homology"/>
<dbReference type="AlphaFoldDB" id="A0A402BYJ0"/>
<reference evidence="5 6" key="1">
    <citation type="submission" date="2018-11" db="EMBL/GenBank/DDBJ databases">
        <title>Microbial catabolism of amino acid.</title>
        <authorList>
            <person name="Hibi M."/>
            <person name="Ogawa J."/>
        </authorList>
    </citation>
    <scope>NUCLEOTIDE SEQUENCE [LARGE SCALE GENOMIC DNA]</scope>
    <source>
        <strain evidence="5 6">C31-06</strain>
    </source>
</reference>
<dbReference type="GO" id="GO:0016757">
    <property type="term" value="F:glycosyltransferase activity"/>
    <property type="evidence" value="ECO:0007669"/>
    <property type="project" value="UniProtKB-KW"/>
</dbReference>
<dbReference type="InterPro" id="IPR029044">
    <property type="entry name" value="Nucleotide-diphossugar_trans"/>
</dbReference>
<name>A0A402BYJ0_RHOWR</name>
<comment type="similarity">
    <text evidence="2">Belongs to the glycosyltransferase 2 family.</text>
</comment>
<dbReference type="PANTHER" id="PTHR43179:SF12">
    <property type="entry name" value="GALACTOFURANOSYLTRANSFERASE GLFT2"/>
    <property type="match status" value="1"/>
</dbReference>
<sequence>MILYYQLGDRIHDTIAALQNQQRAPDSIVLVDNASYDGVLDDAERRYPACRVLRMPRNSGYAAGMNAGASALAERFDYVLFLTHEVVMDSDCTARLISVLRERERVGMVGPKLRLLDTDITWSVGGWITRFGDVRHNLDESRASEVHWLDGACLLMRTSIFLDIGGFDEDYFLYWEDVDVSIDIRIRSGIACVPEAIAYQGTAKTPIYFRTRNQILCWHKHRQPWRVGYAIVHAVIKAAAVDLGGRAPAQAKARLVGVMDGLTGRLTSSPISMVREK</sequence>
<dbReference type="SUPFAM" id="SSF53448">
    <property type="entry name" value="Nucleotide-diphospho-sugar transferases"/>
    <property type="match status" value="1"/>
</dbReference>
<organism evidence="5 6">
    <name type="scientific">Rhodococcus wratislaviensis</name>
    <name type="common">Tsukamurella wratislaviensis</name>
    <dbReference type="NCBI Taxonomy" id="44752"/>
    <lineage>
        <taxon>Bacteria</taxon>
        <taxon>Bacillati</taxon>
        <taxon>Actinomycetota</taxon>
        <taxon>Actinomycetes</taxon>
        <taxon>Mycobacteriales</taxon>
        <taxon>Nocardiaceae</taxon>
        <taxon>Rhodococcus</taxon>
    </lineage>
</organism>
<comment type="pathway">
    <text evidence="1">Cell wall biogenesis; cell wall polysaccharide biosynthesis.</text>
</comment>
<evidence type="ECO:0000313" key="6">
    <source>
        <dbReference type="Proteomes" id="UP000287519"/>
    </source>
</evidence>
<dbReference type="EMBL" id="BHYM01000002">
    <property type="protein sequence ID" value="GCE36402.1"/>
    <property type="molecule type" value="Genomic_DNA"/>
</dbReference>
<dbReference type="Gene3D" id="3.90.550.10">
    <property type="entry name" value="Spore Coat Polysaccharide Biosynthesis Protein SpsA, Chain A"/>
    <property type="match status" value="1"/>
</dbReference>
<keyword evidence="4 5" id="KW-0808">Transferase</keyword>
<keyword evidence="3" id="KW-0328">Glycosyltransferase</keyword>
<comment type="caution">
    <text evidence="5">The sequence shown here is derived from an EMBL/GenBank/DDBJ whole genome shotgun (WGS) entry which is preliminary data.</text>
</comment>
<dbReference type="Proteomes" id="UP000287519">
    <property type="component" value="Unassembled WGS sequence"/>
</dbReference>
<evidence type="ECO:0000256" key="2">
    <source>
        <dbReference type="ARBA" id="ARBA00006739"/>
    </source>
</evidence>
<protein>
    <submittedName>
        <fullName evidence="5">Glycosyl transferase, family 2</fullName>
    </submittedName>
</protein>
<dbReference type="CDD" id="cd04186">
    <property type="entry name" value="GT_2_like_c"/>
    <property type="match status" value="1"/>
</dbReference>
<gene>
    <name evidence="5" type="ORF">Rhow_001768</name>
</gene>
<evidence type="ECO:0000256" key="3">
    <source>
        <dbReference type="ARBA" id="ARBA00022676"/>
    </source>
</evidence>
<dbReference type="Pfam" id="PF13641">
    <property type="entry name" value="Glyco_tranf_2_3"/>
    <property type="match status" value="1"/>
</dbReference>
<evidence type="ECO:0000256" key="4">
    <source>
        <dbReference type="ARBA" id="ARBA00022679"/>
    </source>
</evidence>
<dbReference type="PANTHER" id="PTHR43179">
    <property type="entry name" value="RHAMNOSYLTRANSFERASE WBBL"/>
    <property type="match status" value="1"/>
</dbReference>
<keyword evidence="6" id="KW-1185">Reference proteome</keyword>
<evidence type="ECO:0000313" key="5">
    <source>
        <dbReference type="EMBL" id="GCE36402.1"/>
    </source>
</evidence>